<dbReference type="PANTHER" id="PTHR38471:SF2">
    <property type="entry name" value="FOUR HELIX BUNDLE PROTEIN"/>
    <property type="match status" value="1"/>
</dbReference>
<accession>A0A2M7V8H4</accession>
<dbReference type="CDD" id="cd16377">
    <property type="entry name" value="23S_rRNA_IVP_like"/>
    <property type="match status" value="1"/>
</dbReference>
<sequence length="120" mass="13918">MGYYKFENLDVWKLARQFTNVIYKITKNFSKDEQFGLTSQIRRASVSIILNIAEGSDRKSDADYARFLKISKGSLDEVIAGCYIALDQEMITQKQFEFIYESSHKLAKKLNALINYLKKT</sequence>
<proteinExistence type="predicted"/>
<protein>
    <submittedName>
        <fullName evidence="1">Four helix bundle protein</fullName>
    </submittedName>
</protein>
<dbReference type="NCBIfam" id="TIGR02436">
    <property type="entry name" value="four helix bundle protein"/>
    <property type="match status" value="1"/>
</dbReference>
<comment type="caution">
    <text evidence="1">The sequence shown here is derived from an EMBL/GenBank/DDBJ whole genome shotgun (WGS) entry which is preliminary data.</text>
</comment>
<gene>
    <name evidence="1" type="ORF">COX80_05105</name>
</gene>
<evidence type="ECO:0000313" key="2">
    <source>
        <dbReference type="Proteomes" id="UP000231453"/>
    </source>
</evidence>
<reference evidence="2" key="1">
    <citation type="submission" date="2017-09" db="EMBL/GenBank/DDBJ databases">
        <title>Depth-based differentiation of microbial function through sediment-hosted aquifers and enrichment of novel symbionts in the deep terrestrial subsurface.</title>
        <authorList>
            <person name="Probst A.J."/>
            <person name="Ladd B."/>
            <person name="Jarett J.K."/>
            <person name="Geller-Mcgrath D.E."/>
            <person name="Sieber C.M.K."/>
            <person name="Emerson J.B."/>
            <person name="Anantharaman K."/>
            <person name="Thomas B.C."/>
            <person name="Malmstrom R."/>
            <person name="Stieglmeier M."/>
            <person name="Klingl A."/>
            <person name="Woyke T."/>
            <person name="Ryan C.M."/>
            <person name="Banfield J.F."/>
        </authorList>
    </citation>
    <scope>NUCLEOTIDE SEQUENCE [LARGE SCALE GENOMIC DNA]</scope>
</reference>
<name>A0A2M7V8H4_9BACT</name>
<dbReference type="SUPFAM" id="SSF158446">
    <property type="entry name" value="IVS-encoded protein-like"/>
    <property type="match status" value="1"/>
</dbReference>
<organism evidence="1 2">
    <name type="scientific">Candidatus Magasanikbacteria bacterium CG_4_10_14_0_2_um_filter_33_14</name>
    <dbReference type="NCBI Taxonomy" id="1974636"/>
    <lineage>
        <taxon>Bacteria</taxon>
        <taxon>Candidatus Magasanikiibacteriota</taxon>
    </lineage>
</organism>
<dbReference type="Gene3D" id="1.20.1440.60">
    <property type="entry name" value="23S rRNA-intervening sequence"/>
    <property type="match status" value="1"/>
</dbReference>
<dbReference type="InterPro" id="IPR036583">
    <property type="entry name" value="23S_rRNA_IVS_sf"/>
</dbReference>
<evidence type="ECO:0000313" key="1">
    <source>
        <dbReference type="EMBL" id="PIZ95088.1"/>
    </source>
</evidence>
<dbReference type="Proteomes" id="UP000231453">
    <property type="component" value="Unassembled WGS sequence"/>
</dbReference>
<dbReference type="AlphaFoldDB" id="A0A2M7V8H4"/>
<dbReference type="EMBL" id="PFPL01000064">
    <property type="protein sequence ID" value="PIZ95088.1"/>
    <property type="molecule type" value="Genomic_DNA"/>
</dbReference>
<dbReference type="PANTHER" id="PTHR38471">
    <property type="entry name" value="FOUR HELIX BUNDLE PROTEIN"/>
    <property type="match status" value="1"/>
</dbReference>
<dbReference type="InterPro" id="IPR012657">
    <property type="entry name" value="23S_rRNA-intervening_sequence"/>
</dbReference>
<dbReference type="Pfam" id="PF05635">
    <property type="entry name" value="23S_rRNA_IVP"/>
    <property type="match status" value="1"/>
</dbReference>